<reference evidence="2" key="1">
    <citation type="submission" date="2021-06" db="EMBL/GenBank/DDBJ databases">
        <authorList>
            <person name="Kallberg Y."/>
            <person name="Tangrot J."/>
            <person name="Rosling A."/>
        </authorList>
    </citation>
    <scope>NUCLEOTIDE SEQUENCE</scope>
    <source>
        <strain evidence="2">MA453B</strain>
    </source>
</reference>
<evidence type="ECO:0000313" key="3">
    <source>
        <dbReference type="Proteomes" id="UP000789405"/>
    </source>
</evidence>
<dbReference type="EMBL" id="CAJVPY010019572">
    <property type="protein sequence ID" value="CAG8772071.1"/>
    <property type="molecule type" value="Genomic_DNA"/>
</dbReference>
<name>A0A9N9NYA9_9GLOM</name>
<dbReference type="InterPro" id="IPR013761">
    <property type="entry name" value="SAM/pointed_sf"/>
</dbReference>
<dbReference type="AlphaFoldDB" id="A0A9N9NYA9"/>
<accession>A0A9N9NYA9</accession>
<dbReference type="Proteomes" id="UP000789405">
    <property type="component" value="Unassembled WGS sequence"/>
</dbReference>
<evidence type="ECO:0000256" key="1">
    <source>
        <dbReference type="SAM" id="MobiDB-lite"/>
    </source>
</evidence>
<dbReference type="OrthoDB" id="2437677at2759"/>
<evidence type="ECO:0000313" key="2">
    <source>
        <dbReference type="EMBL" id="CAG8772071.1"/>
    </source>
</evidence>
<feature type="non-terminal residue" evidence="2">
    <location>
        <position position="1"/>
    </location>
</feature>
<organism evidence="2 3">
    <name type="scientific">Dentiscutata erythropus</name>
    <dbReference type="NCBI Taxonomy" id="1348616"/>
    <lineage>
        <taxon>Eukaryota</taxon>
        <taxon>Fungi</taxon>
        <taxon>Fungi incertae sedis</taxon>
        <taxon>Mucoromycota</taxon>
        <taxon>Glomeromycotina</taxon>
        <taxon>Glomeromycetes</taxon>
        <taxon>Diversisporales</taxon>
        <taxon>Gigasporaceae</taxon>
        <taxon>Dentiscutata</taxon>
    </lineage>
</organism>
<feature type="region of interest" description="Disordered" evidence="1">
    <location>
        <begin position="1"/>
        <end position="21"/>
    </location>
</feature>
<comment type="caution">
    <text evidence="2">The sequence shown here is derived from an EMBL/GenBank/DDBJ whole genome shotgun (WGS) entry which is preliminary data.</text>
</comment>
<sequence length="377" mass="42823">DTQTTKIGMSLKGKGKSKEEELPIKRKLSTEDIEHTKVQEVISTTPSIKEINNWTPEHNNRVDGSSFLSLTEEKLLKHPFNLVGGQAYEIAHLIKHLKGEEGQIYQAQDPSSLHEIVKNAVVEANDPSRLYEIVKNAIVEANKEKSFEVISASKLSLTKMNKIKKAMGLGSYSITSKNFSDPSSYIECDGFKWNVDKDEDKQMQVVKDWFKIVLNLGEDYSVEDVHKDMKKEVTLDKAYTILRGGFDISIGPNISGCVYIETKRLFQELKSEEHQAKGKLLIANANIELDVLIVLTDCNDKWSLFFIIKEEERYHIITAKIDDRGKALGIIKDFVLEQGIKYNNIFGSNLRAAEKEEIKYGPLSKKAKFREVIEFCD</sequence>
<protein>
    <submittedName>
        <fullName evidence="2">13258_t:CDS:1</fullName>
    </submittedName>
</protein>
<gene>
    <name evidence="2" type="ORF">DERYTH_LOCUS18786</name>
</gene>
<proteinExistence type="predicted"/>
<dbReference type="Gene3D" id="1.10.150.50">
    <property type="entry name" value="Transcription Factor, Ets-1"/>
    <property type="match status" value="1"/>
</dbReference>
<keyword evidence="3" id="KW-1185">Reference proteome</keyword>